<organism evidence="5 6">
    <name type="scientific">Candidatus Gottesmanbacteria bacterium RBG_13_37_7</name>
    <dbReference type="NCBI Taxonomy" id="1798369"/>
    <lineage>
        <taxon>Bacteria</taxon>
        <taxon>Candidatus Gottesmaniibacteriota</taxon>
    </lineage>
</organism>
<feature type="domain" description="Prokaryotic-type class I peptide chain release factors" evidence="4">
    <location>
        <begin position="112"/>
        <end position="128"/>
    </location>
</feature>
<protein>
    <recommendedName>
        <fullName evidence="4">Prokaryotic-type class I peptide chain release factors domain-containing protein</fullName>
    </recommendedName>
</protein>
<evidence type="ECO:0000256" key="2">
    <source>
        <dbReference type="ARBA" id="ARBA00022481"/>
    </source>
</evidence>
<dbReference type="GO" id="GO:0003747">
    <property type="term" value="F:translation release factor activity"/>
    <property type="evidence" value="ECO:0007669"/>
    <property type="project" value="InterPro"/>
</dbReference>
<accession>A0A1F5YJY6</accession>
<dbReference type="InterPro" id="IPR050057">
    <property type="entry name" value="Prokaryotic/Mito_RF"/>
</dbReference>
<dbReference type="InterPro" id="IPR005139">
    <property type="entry name" value="PCRF"/>
</dbReference>
<dbReference type="GO" id="GO:0005737">
    <property type="term" value="C:cytoplasm"/>
    <property type="evidence" value="ECO:0007669"/>
    <property type="project" value="UniProtKB-ARBA"/>
</dbReference>
<comment type="caution">
    <text evidence="5">The sequence shown here is derived from an EMBL/GenBank/DDBJ whole genome shotgun (WGS) entry which is preliminary data.</text>
</comment>
<dbReference type="Proteomes" id="UP000178230">
    <property type="component" value="Unassembled WGS sequence"/>
</dbReference>
<name>A0A1F5YJY6_9BACT</name>
<keyword evidence="2" id="KW-0488">Methylation</keyword>
<evidence type="ECO:0000256" key="1">
    <source>
        <dbReference type="ARBA" id="ARBA00010835"/>
    </source>
</evidence>
<evidence type="ECO:0000313" key="6">
    <source>
        <dbReference type="Proteomes" id="UP000178230"/>
    </source>
</evidence>
<comment type="similarity">
    <text evidence="1">Belongs to the prokaryotic/mitochondrial release factor family.</text>
</comment>
<evidence type="ECO:0000313" key="5">
    <source>
        <dbReference type="EMBL" id="OGG00491.1"/>
    </source>
</evidence>
<dbReference type="AlphaFoldDB" id="A0A1F5YJY6"/>
<dbReference type="PANTHER" id="PTHR43804">
    <property type="entry name" value="LD18447P"/>
    <property type="match status" value="1"/>
</dbReference>
<dbReference type="SMART" id="SM00937">
    <property type="entry name" value="PCRF"/>
    <property type="match status" value="1"/>
</dbReference>
<dbReference type="EMBL" id="MFIY01000007">
    <property type="protein sequence ID" value="OGG00491.1"/>
    <property type="molecule type" value="Genomic_DNA"/>
</dbReference>
<dbReference type="InterPro" id="IPR045853">
    <property type="entry name" value="Pep_chain_release_fac_I_sf"/>
</dbReference>
<dbReference type="PANTHER" id="PTHR43804:SF7">
    <property type="entry name" value="LD18447P"/>
    <property type="match status" value="1"/>
</dbReference>
<dbReference type="Pfam" id="PF00472">
    <property type="entry name" value="RF-1"/>
    <property type="match status" value="1"/>
</dbReference>
<dbReference type="SUPFAM" id="SSF75620">
    <property type="entry name" value="Release factor"/>
    <property type="match status" value="1"/>
</dbReference>
<dbReference type="Gene3D" id="3.30.160.20">
    <property type="match status" value="1"/>
</dbReference>
<reference evidence="5 6" key="1">
    <citation type="journal article" date="2016" name="Nat. Commun.">
        <title>Thousands of microbial genomes shed light on interconnected biogeochemical processes in an aquifer system.</title>
        <authorList>
            <person name="Anantharaman K."/>
            <person name="Brown C.T."/>
            <person name="Hug L.A."/>
            <person name="Sharon I."/>
            <person name="Castelle C.J."/>
            <person name="Probst A.J."/>
            <person name="Thomas B.C."/>
            <person name="Singh A."/>
            <person name="Wilkins M.J."/>
            <person name="Karaoz U."/>
            <person name="Brodie E.L."/>
            <person name="Williams K.H."/>
            <person name="Hubbard S.S."/>
            <person name="Banfield J.F."/>
        </authorList>
    </citation>
    <scope>NUCLEOTIDE SEQUENCE [LARGE SCALE GENOMIC DNA]</scope>
</reference>
<dbReference type="Gene3D" id="3.30.70.1660">
    <property type="match status" value="1"/>
</dbReference>
<gene>
    <name evidence="5" type="ORF">A2Y99_02785</name>
</gene>
<dbReference type="InterPro" id="IPR000352">
    <property type="entry name" value="Pep_chain_release_fac_I"/>
</dbReference>
<proteinExistence type="inferred from homology"/>
<dbReference type="Pfam" id="PF03462">
    <property type="entry name" value="PCRF"/>
    <property type="match status" value="1"/>
</dbReference>
<sequence length="234" mass="26759">MNTDVVILEIRGATGGDEAKIWAIDLIRMYTRFALSKNWKVTSLDEGVIRIKGPQAFQMLQLEGGVHRVQRIPATERYGRIHTSTATVAVLPEIEEREIYLNPQELEWEFYRSGGKGGQNVNKVSTAVRLHHKPTGIVVSAQQERFQEQNRRIALTLLRSKLWELNEEKKLQTVSGARALIGRGMRAEKIRTYNFPQNRVTDHRIAKSWHNLEEVIDGKLEKIISHLSALGRTQ</sequence>
<evidence type="ECO:0000259" key="4">
    <source>
        <dbReference type="PROSITE" id="PS00745"/>
    </source>
</evidence>
<dbReference type="PROSITE" id="PS00745">
    <property type="entry name" value="RF_PROK_I"/>
    <property type="match status" value="1"/>
</dbReference>
<keyword evidence="3" id="KW-0648">Protein biosynthesis</keyword>
<evidence type="ECO:0000256" key="3">
    <source>
        <dbReference type="ARBA" id="ARBA00022917"/>
    </source>
</evidence>